<feature type="domain" description="GGDEF" evidence="4">
    <location>
        <begin position="290"/>
        <end position="433"/>
    </location>
</feature>
<sequence>MKNISAKELMAIINNVAGIATLSVEGQYLDVNQAFCDITGYLEDELVGMNFSDITVADDIEQVNQHINSLKAGKSRNAIMEKRYISKSGEIKWIVLSSTLVKKPQPRKESQKDTHYIVSIIQDISAQKKLEEENRLAEVAFRHSGDGILITDAQHTIIRTNTAFTKISGFCKSDIIGRKPFLLRSGEHDNSFYNQIWKTLELEGIWQGEICYRHKNGSLFYVWETISAVTNAADDVTNYVSILADMTEMRRRQKTLGELANYDALTELPNRYYFEANLTQAMEMAKRRGDKVGLLFIDLDKFKPINDQYGHKAGDNLLIEVGHRLSDIVRKEDTAARIGGDEFVILMPKISNEKDIRQTAERIQESFKPPIYITESKTVTISASIGVSIYPDDLVALNPKNQQFDNEPDILELADLAMYKAKQTARGICFFDQLNQTSNKTSNATAKS</sequence>
<dbReference type="SMART" id="SM00267">
    <property type="entry name" value="GGDEF"/>
    <property type="match status" value="1"/>
</dbReference>
<dbReference type="Proteomes" id="UP000315439">
    <property type="component" value="Unassembled WGS sequence"/>
</dbReference>
<dbReference type="InterPro" id="IPR035965">
    <property type="entry name" value="PAS-like_dom_sf"/>
</dbReference>
<dbReference type="Pfam" id="PF00990">
    <property type="entry name" value="GGDEF"/>
    <property type="match status" value="1"/>
</dbReference>
<dbReference type="CDD" id="cd01949">
    <property type="entry name" value="GGDEF"/>
    <property type="match status" value="1"/>
</dbReference>
<dbReference type="NCBIfam" id="TIGR00229">
    <property type="entry name" value="sensory_box"/>
    <property type="match status" value="2"/>
</dbReference>
<dbReference type="Gene3D" id="3.30.450.20">
    <property type="entry name" value="PAS domain"/>
    <property type="match status" value="2"/>
</dbReference>
<comment type="cofactor">
    <cofactor evidence="1">
        <name>Mg(2+)</name>
        <dbReference type="ChEBI" id="CHEBI:18420"/>
    </cofactor>
</comment>
<evidence type="ECO:0000259" key="2">
    <source>
        <dbReference type="PROSITE" id="PS50112"/>
    </source>
</evidence>
<dbReference type="InterPro" id="IPR013655">
    <property type="entry name" value="PAS_fold_3"/>
</dbReference>
<evidence type="ECO:0000256" key="1">
    <source>
        <dbReference type="ARBA" id="ARBA00001946"/>
    </source>
</evidence>
<dbReference type="InterPro" id="IPR001610">
    <property type="entry name" value="PAC"/>
</dbReference>
<dbReference type="EMBL" id="VIKS01000004">
    <property type="protein sequence ID" value="TQV88139.1"/>
    <property type="molecule type" value="Genomic_DNA"/>
</dbReference>
<dbReference type="InterPro" id="IPR000160">
    <property type="entry name" value="GGDEF_dom"/>
</dbReference>
<gene>
    <name evidence="5" type="ORF">FLL46_06320</name>
</gene>
<dbReference type="InterPro" id="IPR043128">
    <property type="entry name" value="Rev_trsase/Diguanyl_cyclase"/>
</dbReference>
<dbReference type="SUPFAM" id="SSF55785">
    <property type="entry name" value="PYP-like sensor domain (PAS domain)"/>
    <property type="match status" value="2"/>
</dbReference>
<dbReference type="InterPro" id="IPR052155">
    <property type="entry name" value="Biofilm_reg_signaling"/>
</dbReference>
<dbReference type="CDD" id="cd00130">
    <property type="entry name" value="PAS"/>
    <property type="match status" value="2"/>
</dbReference>
<dbReference type="SMART" id="SM00091">
    <property type="entry name" value="PAS"/>
    <property type="match status" value="2"/>
</dbReference>
<dbReference type="PROSITE" id="PS50112">
    <property type="entry name" value="PAS"/>
    <property type="match status" value="2"/>
</dbReference>
<evidence type="ECO:0000313" key="5">
    <source>
        <dbReference type="EMBL" id="TQV88139.1"/>
    </source>
</evidence>
<dbReference type="GO" id="GO:0003824">
    <property type="term" value="F:catalytic activity"/>
    <property type="evidence" value="ECO:0007669"/>
    <property type="project" value="UniProtKB-ARBA"/>
</dbReference>
<dbReference type="Gene3D" id="3.30.70.270">
    <property type="match status" value="1"/>
</dbReference>
<dbReference type="PROSITE" id="PS50113">
    <property type="entry name" value="PAC"/>
    <property type="match status" value="2"/>
</dbReference>
<dbReference type="Pfam" id="PF13426">
    <property type="entry name" value="PAS_9"/>
    <property type="match status" value="1"/>
</dbReference>
<reference evidence="5 6" key="1">
    <citation type="submission" date="2019-07" db="EMBL/GenBank/DDBJ databases">
        <title>Draft genome for Aliikangiella sp. M105.</title>
        <authorList>
            <person name="Wang G."/>
        </authorList>
    </citation>
    <scope>NUCLEOTIDE SEQUENCE [LARGE SCALE GENOMIC DNA]</scope>
    <source>
        <strain evidence="5 6">M105</strain>
    </source>
</reference>
<dbReference type="PANTHER" id="PTHR44757">
    <property type="entry name" value="DIGUANYLATE CYCLASE DGCP"/>
    <property type="match status" value="1"/>
</dbReference>
<feature type="domain" description="PAS" evidence="2">
    <location>
        <begin position="132"/>
        <end position="178"/>
    </location>
</feature>
<organism evidence="5 6">
    <name type="scientific">Aliikangiella coralliicola</name>
    <dbReference type="NCBI Taxonomy" id="2592383"/>
    <lineage>
        <taxon>Bacteria</taxon>
        <taxon>Pseudomonadati</taxon>
        <taxon>Pseudomonadota</taxon>
        <taxon>Gammaproteobacteria</taxon>
        <taxon>Oceanospirillales</taxon>
        <taxon>Pleioneaceae</taxon>
        <taxon>Aliikangiella</taxon>
    </lineage>
</organism>
<dbReference type="PROSITE" id="PS50887">
    <property type="entry name" value="GGDEF"/>
    <property type="match status" value="1"/>
</dbReference>
<dbReference type="InterPro" id="IPR029787">
    <property type="entry name" value="Nucleotide_cyclase"/>
</dbReference>
<dbReference type="Pfam" id="PF08447">
    <property type="entry name" value="PAS_3"/>
    <property type="match status" value="1"/>
</dbReference>
<dbReference type="SUPFAM" id="SSF55073">
    <property type="entry name" value="Nucleotide cyclase"/>
    <property type="match status" value="1"/>
</dbReference>
<dbReference type="OrthoDB" id="9812260at2"/>
<proteinExistence type="predicted"/>
<dbReference type="NCBIfam" id="TIGR00254">
    <property type="entry name" value="GGDEF"/>
    <property type="match status" value="1"/>
</dbReference>
<dbReference type="InterPro" id="IPR000014">
    <property type="entry name" value="PAS"/>
</dbReference>
<name>A0A545UF94_9GAMM</name>
<dbReference type="SMART" id="SM00086">
    <property type="entry name" value="PAC"/>
    <property type="match status" value="2"/>
</dbReference>
<dbReference type="InterPro" id="IPR000700">
    <property type="entry name" value="PAS-assoc_C"/>
</dbReference>
<feature type="domain" description="PAS" evidence="2">
    <location>
        <begin position="5"/>
        <end position="74"/>
    </location>
</feature>
<evidence type="ECO:0000259" key="3">
    <source>
        <dbReference type="PROSITE" id="PS50113"/>
    </source>
</evidence>
<dbReference type="PANTHER" id="PTHR44757:SF2">
    <property type="entry name" value="BIOFILM ARCHITECTURE MAINTENANCE PROTEIN MBAA"/>
    <property type="match status" value="1"/>
</dbReference>
<comment type="caution">
    <text evidence="5">The sequence shown here is derived from an EMBL/GenBank/DDBJ whole genome shotgun (WGS) entry which is preliminary data.</text>
</comment>
<dbReference type="RefSeq" id="WP_142892648.1">
    <property type="nucleotide sequence ID" value="NZ_ML660162.1"/>
</dbReference>
<feature type="domain" description="PAC" evidence="3">
    <location>
        <begin position="206"/>
        <end position="258"/>
    </location>
</feature>
<keyword evidence="6" id="KW-1185">Reference proteome</keyword>
<evidence type="ECO:0000313" key="6">
    <source>
        <dbReference type="Proteomes" id="UP000315439"/>
    </source>
</evidence>
<accession>A0A545UF94</accession>
<dbReference type="FunFam" id="3.30.70.270:FF:000001">
    <property type="entry name" value="Diguanylate cyclase domain protein"/>
    <property type="match status" value="1"/>
</dbReference>
<protein>
    <submittedName>
        <fullName evidence="5">Diguanylate cyclase</fullName>
    </submittedName>
</protein>
<dbReference type="AlphaFoldDB" id="A0A545UF94"/>
<feature type="domain" description="PAC" evidence="3">
    <location>
        <begin position="78"/>
        <end position="136"/>
    </location>
</feature>
<evidence type="ECO:0000259" key="4">
    <source>
        <dbReference type="PROSITE" id="PS50887"/>
    </source>
</evidence>